<accession>W6NE49</accession>
<keyword evidence="10" id="KW-1185">Reference proteome</keyword>
<dbReference type="InterPro" id="IPR000064">
    <property type="entry name" value="NLP_P60_dom"/>
</dbReference>
<feature type="chain" id="PRO_5004881179" evidence="7">
    <location>
        <begin position="25"/>
        <end position="364"/>
    </location>
</feature>
<keyword evidence="4 9" id="KW-0378">Hydrolase</keyword>
<evidence type="ECO:0000256" key="7">
    <source>
        <dbReference type="SAM" id="SignalP"/>
    </source>
</evidence>
<feature type="coiled-coil region" evidence="6">
    <location>
        <begin position="134"/>
        <end position="210"/>
    </location>
</feature>
<sequence length="364" mass="39319">MNRKTISVAIALTLALSTGGSVLAAPSSTSSINQVKQQQQELQIRVEKLDNQISQVLDKINNNKNDIKTIAKNIDQNKQNLKKAEDSINTQQQLFNKRARAMYINGVDSYLGVILNSSSINDFMSRVDTVKRVMTSDKNVISDLKDKKQQLAQEREKLNSESNKLLALKTDNENKLAKLNSDKSTQTKLIADLDKKEKALEAASANAESKRVVAVAAVNVQKVREAAPRIQSSSSGNSQSISRGGSAASASSSAVVAYASNFLGVPYVWGGTTPSGFDCSGFVQYVYAHFGISLPRVSQDQQNVGTPVSRSDLQPGDLVFFGSPAYHVGIYVGNGSYINAPKTGDVIKIAPVDRSDFSGGRRVN</sequence>
<dbReference type="RefSeq" id="WP_017895663.1">
    <property type="nucleotide sequence ID" value="NZ_CBXI010000004.1"/>
</dbReference>
<dbReference type="InterPro" id="IPR057309">
    <property type="entry name" value="PcsB_CC"/>
</dbReference>
<dbReference type="SUPFAM" id="SSF54001">
    <property type="entry name" value="Cysteine proteinases"/>
    <property type="match status" value="1"/>
</dbReference>
<dbReference type="GO" id="GO:0006508">
    <property type="term" value="P:proteolysis"/>
    <property type="evidence" value="ECO:0007669"/>
    <property type="project" value="UniProtKB-KW"/>
</dbReference>
<dbReference type="Gene3D" id="6.10.250.3150">
    <property type="match status" value="1"/>
</dbReference>
<organism evidence="9 10">
    <name type="scientific">Clostridium tyrobutyricum DIVETGP</name>
    <dbReference type="NCBI Taxonomy" id="1408889"/>
    <lineage>
        <taxon>Bacteria</taxon>
        <taxon>Bacillati</taxon>
        <taxon>Bacillota</taxon>
        <taxon>Clostridia</taxon>
        <taxon>Eubacteriales</taxon>
        <taxon>Clostridiaceae</taxon>
        <taxon>Clostridium</taxon>
    </lineage>
</organism>
<dbReference type="InterPro" id="IPR051202">
    <property type="entry name" value="Peptidase_C40"/>
</dbReference>
<dbReference type="AlphaFoldDB" id="W6NE49"/>
<feature type="coiled-coil region" evidence="6">
    <location>
        <begin position="32"/>
        <end position="94"/>
    </location>
</feature>
<keyword evidence="6" id="KW-0175">Coiled coil</keyword>
<dbReference type="Pfam" id="PF24568">
    <property type="entry name" value="CC_PcsB"/>
    <property type="match status" value="1"/>
</dbReference>
<dbReference type="GO" id="GO:0008234">
    <property type="term" value="F:cysteine-type peptidase activity"/>
    <property type="evidence" value="ECO:0007669"/>
    <property type="project" value="UniProtKB-KW"/>
</dbReference>
<evidence type="ECO:0000256" key="5">
    <source>
        <dbReference type="ARBA" id="ARBA00022807"/>
    </source>
</evidence>
<dbReference type="GeneID" id="29418205"/>
<name>W6NE49_CLOTY</name>
<gene>
    <name evidence="9" type="ORF">CTDIVETGP_0327</name>
</gene>
<evidence type="ECO:0000313" key="10">
    <source>
        <dbReference type="Proteomes" id="UP000019482"/>
    </source>
</evidence>
<evidence type="ECO:0000259" key="8">
    <source>
        <dbReference type="PROSITE" id="PS51935"/>
    </source>
</evidence>
<comment type="similarity">
    <text evidence="1">Belongs to the peptidase C40 family.</text>
</comment>
<keyword evidence="5" id="KW-0788">Thiol protease</keyword>
<reference evidence="9 10" key="1">
    <citation type="journal article" date="2015" name="Genome Announc.">
        <title>Draft Genome Sequence of Clostridium tyrobutyricum Strain DIVETGP, Isolated from Cow's Milk for Grana Padano Production.</title>
        <authorList>
            <person name="Soggiu A."/>
            <person name="Piras C."/>
            <person name="Gaiarsa S."/>
            <person name="Sassera D."/>
            <person name="Roncada P."/>
            <person name="Bendixen E."/>
            <person name="Brasca M."/>
            <person name="Bonizzi L."/>
        </authorList>
    </citation>
    <scope>NUCLEOTIDE SEQUENCE [LARGE SCALE GENOMIC DNA]</scope>
    <source>
        <strain evidence="9 10">DIVETGP</strain>
    </source>
</reference>
<dbReference type="PROSITE" id="PS51935">
    <property type="entry name" value="NLPC_P60"/>
    <property type="match status" value="1"/>
</dbReference>
<comment type="caution">
    <text evidence="9">The sequence shown here is derived from an EMBL/GenBank/DDBJ whole genome shotgun (WGS) entry which is preliminary data.</text>
</comment>
<keyword evidence="2" id="KW-0645">Protease</keyword>
<dbReference type="EMBL" id="CBXI010000004">
    <property type="protein sequence ID" value="CDL90257.1"/>
    <property type="molecule type" value="Genomic_DNA"/>
</dbReference>
<dbReference type="OrthoDB" id="9808890at2"/>
<dbReference type="Gene3D" id="3.90.1720.10">
    <property type="entry name" value="endopeptidase domain like (from Nostoc punctiforme)"/>
    <property type="match status" value="1"/>
</dbReference>
<feature type="signal peptide" evidence="7">
    <location>
        <begin position="1"/>
        <end position="24"/>
    </location>
</feature>
<feature type="domain" description="NlpC/P60" evidence="8">
    <location>
        <begin position="249"/>
        <end position="364"/>
    </location>
</feature>
<evidence type="ECO:0000256" key="6">
    <source>
        <dbReference type="SAM" id="Coils"/>
    </source>
</evidence>
<dbReference type="PANTHER" id="PTHR47053">
    <property type="entry name" value="MUREIN DD-ENDOPEPTIDASE MEPH-RELATED"/>
    <property type="match status" value="1"/>
</dbReference>
<evidence type="ECO:0000256" key="2">
    <source>
        <dbReference type="ARBA" id="ARBA00022670"/>
    </source>
</evidence>
<evidence type="ECO:0000313" key="9">
    <source>
        <dbReference type="EMBL" id="CDL90257.1"/>
    </source>
</evidence>
<dbReference type="PANTHER" id="PTHR47053:SF1">
    <property type="entry name" value="MUREIN DD-ENDOPEPTIDASE MEPH-RELATED"/>
    <property type="match status" value="1"/>
</dbReference>
<keyword evidence="3 7" id="KW-0732">Signal</keyword>
<evidence type="ECO:0000256" key="3">
    <source>
        <dbReference type="ARBA" id="ARBA00022729"/>
    </source>
</evidence>
<dbReference type="Pfam" id="PF00877">
    <property type="entry name" value="NLPC_P60"/>
    <property type="match status" value="1"/>
</dbReference>
<protein>
    <submittedName>
        <fullName evidence="9">Cell wall-associated hydrolase</fullName>
    </submittedName>
</protein>
<evidence type="ECO:0000256" key="4">
    <source>
        <dbReference type="ARBA" id="ARBA00022801"/>
    </source>
</evidence>
<proteinExistence type="inferred from homology"/>
<evidence type="ECO:0000256" key="1">
    <source>
        <dbReference type="ARBA" id="ARBA00007074"/>
    </source>
</evidence>
<dbReference type="InterPro" id="IPR038765">
    <property type="entry name" value="Papain-like_cys_pep_sf"/>
</dbReference>
<dbReference type="Proteomes" id="UP000019482">
    <property type="component" value="Unassembled WGS sequence"/>
</dbReference>